<reference evidence="2" key="1">
    <citation type="journal article" date="2020" name="New Phytol.">
        <title>Comparative genomics reveals dynamic genome evolution in host specialist ectomycorrhizal fungi.</title>
        <authorList>
            <person name="Lofgren L.A."/>
            <person name="Nguyen N.H."/>
            <person name="Vilgalys R."/>
            <person name="Ruytinx J."/>
            <person name="Liao H.L."/>
            <person name="Branco S."/>
            <person name="Kuo A."/>
            <person name="LaButti K."/>
            <person name="Lipzen A."/>
            <person name="Andreopoulos W."/>
            <person name="Pangilinan J."/>
            <person name="Riley R."/>
            <person name="Hundley H."/>
            <person name="Na H."/>
            <person name="Barry K."/>
            <person name="Grigoriev I.V."/>
            <person name="Stajich J.E."/>
            <person name="Kennedy P.G."/>
        </authorList>
    </citation>
    <scope>NUCLEOTIDE SEQUENCE</scope>
    <source>
        <strain evidence="2">FC203</strain>
    </source>
</reference>
<dbReference type="GeneID" id="64665963"/>
<keyword evidence="1" id="KW-0812">Transmembrane</keyword>
<name>A0AAD4E4R1_9AGAM</name>
<keyword evidence="3" id="KW-1185">Reference proteome</keyword>
<accession>A0AAD4E4R1</accession>
<comment type="caution">
    <text evidence="2">The sequence shown here is derived from an EMBL/GenBank/DDBJ whole genome shotgun (WGS) entry which is preliminary data.</text>
</comment>
<sequence>MQLTPHISIMPPVRAPLLRVMLSTRLAENNAAPSSSDLQWQPVIGIVAGFLSILLAVYLIHLLFQIHVSGISPRILGELSCSLLMCVYELIHPYIFWRQDTYSLQALVVSRMPSLTAERQARGPTFRVQLHLPPTQQDQSQLPSTQLQYHLGHCKVGQSAIRRITFLRHAAM</sequence>
<evidence type="ECO:0000256" key="1">
    <source>
        <dbReference type="SAM" id="Phobius"/>
    </source>
</evidence>
<dbReference type="EMBL" id="JABBWK010000031">
    <property type="protein sequence ID" value="KAG1899661.1"/>
    <property type="molecule type" value="Genomic_DNA"/>
</dbReference>
<dbReference type="AlphaFoldDB" id="A0AAD4E4R1"/>
<protein>
    <submittedName>
        <fullName evidence="2">Uncharacterized protein</fullName>
    </submittedName>
</protein>
<keyword evidence="1" id="KW-1133">Transmembrane helix</keyword>
<evidence type="ECO:0000313" key="3">
    <source>
        <dbReference type="Proteomes" id="UP001195769"/>
    </source>
</evidence>
<proteinExistence type="predicted"/>
<dbReference type="Proteomes" id="UP001195769">
    <property type="component" value="Unassembled WGS sequence"/>
</dbReference>
<gene>
    <name evidence="2" type="ORF">F5891DRAFT_391046</name>
</gene>
<keyword evidence="1" id="KW-0472">Membrane</keyword>
<evidence type="ECO:0000313" key="2">
    <source>
        <dbReference type="EMBL" id="KAG1899661.1"/>
    </source>
</evidence>
<dbReference type="RefSeq" id="XP_041225237.1">
    <property type="nucleotide sequence ID" value="XM_041371665.1"/>
</dbReference>
<feature type="transmembrane region" description="Helical" evidence="1">
    <location>
        <begin position="43"/>
        <end position="64"/>
    </location>
</feature>
<organism evidence="2 3">
    <name type="scientific">Suillus fuscotomentosus</name>
    <dbReference type="NCBI Taxonomy" id="1912939"/>
    <lineage>
        <taxon>Eukaryota</taxon>
        <taxon>Fungi</taxon>
        <taxon>Dikarya</taxon>
        <taxon>Basidiomycota</taxon>
        <taxon>Agaricomycotina</taxon>
        <taxon>Agaricomycetes</taxon>
        <taxon>Agaricomycetidae</taxon>
        <taxon>Boletales</taxon>
        <taxon>Suillineae</taxon>
        <taxon>Suillaceae</taxon>
        <taxon>Suillus</taxon>
    </lineage>
</organism>